<dbReference type="SUPFAM" id="SSF56655">
    <property type="entry name" value="Carbohydrate phosphatase"/>
    <property type="match status" value="1"/>
</dbReference>
<evidence type="ECO:0000256" key="3">
    <source>
        <dbReference type="ARBA" id="ARBA00022723"/>
    </source>
</evidence>
<dbReference type="EC" id="3.1.3.25" evidence="7"/>
<dbReference type="Gene3D" id="3.30.540.10">
    <property type="entry name" value="Fructose-1,6-Bisphosphatase, subunit A, domain 1"/>
    <property type="match status" value="1"/>
</dbReference>
<name>A0A9D1SE42_9FIRM</name>
<dbReference type="GO" id="GO:0046854">
    <property type="term" value="P:phosphatidylinositol phosphate biosynthetic process"/>
    <property type="evidence" value="ECO:0007669"/>
    <property type="project" value="InterPro"/>
</dbReference>
<dbReference type="GO" id="GO:0008934">
    <property type="term" value="F:inositol monophosphate 1-phosphatase activity"/>
    <property type="evidence" value="ECO:0007669"/>
    <property type="project" value="InterPro"/>
</dbReference>
<evidence type="ECO:0000256" key="2">
    <source>
        <dbReference type="ARBA" id="ARBA00001946"/>
    </source>
</evidence>
<comment type="catalytic activity">
    <reaction evidence="1 7">
        <text>a myo-inositol phosphate + H2O = myo-inositol + phosphate</text>
        <dbReference type="Rhea" id="RHEA:24056"/>
        <dbReference type="ChEBI" id="CHEBI:15377"/>
        <dbReference type="ChEBI" id="CHEBI:17268"/>
        <dbReference type="ChEBI" id="CHEBI:43474"/>
        <dbReference type="ChEBI" id="CHEBI:84139"/>
        <dbReference type="EC" id="3.1.3.25"/>
    </reaction>
</comment>
<dbReference type="EMBL" id="DVNB01000030">
    <property type="protein sequence ID" value="HIU56780.1"/>
    <property type="molecule type" value="Genomic_DNA"/>
</dbReference>
<accession>A0A9D1SE42</accession>
<dbReference type="AlphaFoldDB" id="A0A9D1SE42"/>
<evidence type="ECO:0000256" key="1">
    <source>
        <dbReference type="ARBA" id="ARBA00001033"/>
    </source>
</evidence>
<comment type="similarity">
    <text evidence="7">Belongs to the inositol monophosphatase superfamily.</text>
</comment>
<comment type="cofactor">
    <cofactor evidence="2 6 7">
        <name>Mg(2+)</name>
        <dbReference type="ChEBI" id="CHEBI:18420"/>
    </cofactor>
</comment>
<dbReference type="GO" id="GO:0046872">
    <property type="term" value="F:metal ion binding"/>
    <property type="evidence" value="ECO:0007669"/>
    <property type="project" value="UniProtKB-KW"/>
</dbReference>
<feature type="binding site" evidence="6">
    <location>
        <position position="77"/>
    </location>
    <ligand>
        <name>Mg(2+)</name>
        <dbReference type="ChEBI" id="CHEBI:18420"/>
        <label>1</label>
        <note>catalytic</note>
    </ligand>
</feature>
<dbReference type="Pfam" id="PF00459">
    <property type="entry name" value="Inositol_P"/>
    <property type="match status" value="1"/>
</dbReference>
<dbReference type="PRINTS" id="PR00377">
    <property type="entry name" value="IMPHPHTASES"/>
</dbReference>
<dbReference type="InterPro" id="IPR033942">
    <property type="entry name" value="IMPase"/>
</dbReference>
<dbReference type="FunFam" id="3.30.540.10:FF:000003">
    <property type="entry name" value="Inositol-1-monophosphatase"/>
    <property type="match status" value="1"/>
</dbReference>
<evidence type="ECO:0000256" key="4">
    <source>
        <dbReference type="ARBA" id="ARBA00022801"/>
    </source>
</evidence>
<organism evidence="8 9">
    <name type="scientific">Candidatus Ornithomonoglobus merdipullorum</name>
    <dbReference type="NCBI Taxonomy" id="2840895"/>
    <lineage>
        <taxon>Bacteria</taxon>
        <taxon>Bacillati</taxon>
        <taxon>Bacillota</taxon>
        <taxon>Clostridia</taxon>
        <taxon>Candidatus Ornithomonoglobus</taxon>
    </lineage>
</organism>
<reference evidence="8" key="2">
    <citation type="journal article" date="2021" name="PeerJ">
        <title>Extensive microbial diversity within the chicken gut microbiome revealed by metagenomics and culture.</title>
        <authorList>
            <person name="Gilroy R."/>
            <person name="Ravi A."/>
            <person name="Getino M."/>
            <person name="Pursley I."/>
            <person name="Horton D.L."/>
            <person name="Alikhan N.F."/>
            <person name="Baker D."/>
            <person name="Gharbi K."/>
            <person name="Hall N."/>
            <person name="Watson M."/>
            <person name="Adriaenssens E.M."/>
            <person name="Foster-Nyarko E."/>
            <person name="Jarju S."/>
            <person name="Secka A."/>
            <person name="Antonio M."/>
            <person name="Oren A."/>
            <person name="Chaudhuri R.R."/>
            <person name="La Ragione R."/>
            <person name="Hildebrand F."/>
            <person name="Pallen M.J."/>
        </authorList>
    </citation>
    <scope>NUCLEOTIDE SEQUENCE</scope>
    <source>
        <strain evidence="8">USAMLcec3-3695</strain>
    </source>
</reference>
<proteinExistence type="inferred from homology"/>
<comment type="caution">
    <text evidence="8">The sequence shown here is derived from an EMBL/GenBank/DDBJ whole genome shotgun (WGS) entry which is preliminary data.</text>
</comment>
<feature type="binding site" evidence="6">
    <location>
        <position position="80"/>
    </location>
    <ligand>
        <name>Mg(2+)</name>
        <dbReference type="ChEBI" id="CHEBI:18420"/>
        <label>1</label>
        <note>catalytic</note>
    </ligand>
</feature>
<dbReference type="CDD" id="cd01639">
    <property type="entry name" value="IMPase"/>
    <property type="match status" value="1"/>
</dbReference>
<dbReference type="GO" id="GO:0006020">
    <property type="term" value="P:inositol metabolic process"/>
    <property type="evidence" value="ECO:0007669"/>
    <property type="project" value="TreeGrafter"/>
</dbReference>
<sequence>MEKLIELIRETKKIALDSGSAHDITVKGTADFVTRVDMGVQEFLRPRLRELYPDVQFMSEEKDNSGIDTRGRVWILDPIDGTTNLIHDYKMSAVSLGLAENGIPVMGVVYNPFTDELFCAKQGRGAFLNGDRIRVSEAESMESSLISVGTSPYYKELADENFEAIKRIFIKAEDVRRCGSAAMDLCYTACGRIDGYFERRLKPWDYAAGTVILREAGGCVTTTAGGEPSCSFSSDIIASNGKIHDELSSVINV</sequence>
<keyword evidence="3 6" id="KW-0479">Metal-binding</keyword>
<dbReference type="GO" id="GO:0007165">
    <property type="term" value="P:signal transduction"/>
    <property type="evidence" value="ECO:0007669"/>
    <property type="project" value="TreeGrafter"/>
</dbReference>
<reference evidence="8" key="1">
    <citation type="submission" date="2020-10" db="EMBL/GenBank/DDBJ databases">
        <authorList>
            <person name="Gilroy R."/>
        </authorList>
    </citation>
    <scope>NUCLEOTIDE SEQUENCE</scope>
    <source>
        <strain evidence="8">USAMLcec3-3695</strain>
    </source>
</reference>
<feature type="binding site" evidence="6">
    <location>
        <position position="60"/>
    </location>
    <ligand>
        <name>Mg(2+)</name>
        <dbReference type="ChEBI" id="CHEBI:18420"/>
        <label>1</label>
        <note>catalytic</note>
    </ligand>
</feature>
<dbReference type="PANTHER" id="PTHR20854">
    <property type="entry name" value="INOSITOL MONOPHOSPHATASE"/>
    <property type="match status" value="1"/>
</dbReference>
<evidence type="ECO:0000256" key="6">
    <source>
        <dbReference type="PIRSR" id="PIRSR600760-2"/>
    </source>
</evidence>
<dbReference type="FunFam" id="3.40.190.80:FF:000020">
    <property type="entry name" value="Fructose-1,6-bisphosphatase/inositol-1-monophosphatase"/>
    <property type="match status" value="1"/>
</dbReference>
<dbReference type="Proteomes" id="UP000824109">
    <property type="component" value="Unassembled WGS sequence"/>
</dbReference>
<gene>
    <name evidence="8" type="ORF">IAA61_03080</name>
</gene>
<protein>
    <recommendedName>
        <fullName evidence="7">Inositol-1-monophosphatase</fullName>
        <ecNumber evidence="7">3.1.3.25</ecNumber>
    </recommendedName>
</protein>
<evidence type="ECO:0000313" key="9">
    <source>
        <dbReference type="Proteomes" id="UP000824109"/>
    </source>
</evidence>
<dbReference type="PANTHER" id="PTHR20854:SF4">
    <property type="entry name" value="INOSITOL-1-MONOPHOSPHATASE-RELATED"/>
    <property type="match status" value="1"/>
</dbReference>
<keyword evidence="5 6" id="KW-0460">Magnesium</keyword>
<dbReference type="InterPro" id="IPR020550">
    <property type="entry name" value="Inositol_monophosphatase_CS"/>
</dbReference>
<evidence type="ECO:0000256" key="5">
    <source>
        <dbReference type="ARBA" id="ARBA00022842"/>
    </source>
</evidence>
<keyword evidence="4 7" id="KW-0378">Hydrolase</keyword>
<dbReference type="Gene3D" id="3.40.190.80">
    <property type="match status" value="1"/>
</dbReference>
<feature type="binding site" evidence="6">
    <location>
        <position position="205"/>
    </location>
    <ligand>
        <name>Mg(2+)</name>
        <dbReference type="ChEBI" id="CHEBI:18420"/>
        <label>1</label>
        <note>catalytic</note>
    </ligand>
</feature>
<evidence type="ECO:0000256" key="7">
    <source>
        <dbReference type="RuleBase" id="RU364068"/>
    </source>
</evidence>
<dbReference type="PROSITE" id="PS00630">
    <property type="entry name" value="IMP_2"/>
    <property type="match status" value="1"/>
</dbReference>
<evidence type="ECO:0000313" key="8">
    <source>
        <dbReference type="EMBL" id="HIU56780.1"/>
    </source>
</evidence>
<dbReference type="InterPro" id="IPR000760">
    <property type="entry name" value="Inositol_monophosphatase-like"/>
</dbReference>
<feature type="binding site" evidence="6">
    <location>
        <position position="79"/>
    </location>
    <ligand>
        <name>Mg(2+)</name>
        <dbReference type="ChEBI" id="CHEBI:18420"/>
        <label>1</label>
        <note>catalytic</note>
    </ligand>
</feature>